<evidence type="ECO:0000313" key="4">
    <source>
        <dbReference type="WBParaSite" id="ASIM_0000132401-mRNA-1"/>
    </source>
</evidence>
<dbReference type="Proteomes" id="UP000267096">
    <property type="component" value="Unassembled WGS sequence"/>
</dbReference>
<evidence type="ECO:0000313" key="3">
    <source>
        <dbReference type="Proteomes" id="UP000267096"/>
    </source>
</evidence>
<evidence type="ECO:0000313" key="2">
    <source>
        <dbReference type="EMBL" id="VDK18523.1"/>
    </source>
</evidence>
<dbReference type="AlphaFoldDB" id="A0A0M3J1C7"/>
<protein>
    <submittedName>
        <fullName evidence="4">Microtubule-associated protein Jupiter</fullName>
    </submittedName>
</protein>
<gene>
    <name evidence="2" type="ORF">ASIM_LOCUS1209</name>
</gene>
<accession>A0A0M3J1C7</accession>
<feature type="region of interest" description="Disordered" evidence="1">
    <location>
        <begin position="58"/>
        <end position="88"/>
    </location>
</feature>
<dbReference type="WBParaSite" id="ASIM_0000132401-mRNA-1">
    <property type="protein sequence ID" value="ASIM_0000132401-mRNA-1"/>
    <property type="gene ID" value="ASIM_0000132401"/>
</dbReference>
<organism evidence="4">
    <name type="scientific">Anisakis simplex</name>
    <name type="common">Herring worm</name>
    <dbReference type="NCBI Taxonomy" id="6269"/>
    <lineage>
        <taxon>Eukaryota</taxon>
        <taxon>Metazoa</taxon>
        <taxon>Ecdysozoa</taxon>
        <taxon>Nematoda</taxon>
        <taxon>Chromadorea</taxon>
        <taxon>Rhabditida</taxon>
        <taxon>Spirurina</taxon>
        <taxon>Ascaridomorpha</taxon>
        <taxon>Ascaridoidea</taxon>
        <taxon>Anisakidae</taxon>
        <taxon>Anisakis</taxon>
        <taxon>Anisakis simplex complex</taxon>
    </lineage>
</organism>
<feature type="compositionally biased region" description="Polar residues" evidence="1">
    <location>
        <begin position="11"/>
        <end position="22"/>
    </location>
</feature>
<reference evidence="2 3" key="2">
    <citation type="submission" date="2018-11" db="EMBL/GenBank/DDBJ databases">
        <authorList>
            <consortium name="Pathogen Informatics"/>
        </authorList>
    </citation>
    <scope>NUCLEOTIDE SEQUENCE [LARGE SCALE GENOMIC DNA]</scope>
</reference>
<dbReference type="EMBL" id="UYRR01001168">
    <property type="protein sequence ID" value="VDK18523.1"/>
    <property type="molecule type" value="Genomic_DNA"/>
</dbReference>
<keyword evidence="3" id="KW-1185">Reference proteome</keyword>
<evidence type="ECO:0000256" key="1">
    <source>
        <dbReference type="SAM" id="MobiDB-lite"/>
    </source>
</evidence>
<name>A0A0M3J1C7_ANISI</name>
<sequence>MVWNLVRKPTTDSSDPQAASNRDSTDYEVPIGRHVSNVPQDLRHEDKDHPVYAIPYDKTDANANSASPEPIIPRLSGTQYSSTRSFYI</sequence>
<proteinExistence type="predicted"/>
<reference evidence="4" key="1">
    <citation type="submission" date="2017-02" db="UniProtKB">
        <authorList>
            <consortium name="WormBaseParasite"/>
        </authorList>
    </citation>
    <scope>IDENTIFICATION</scope>
</reference>
<feature type="compositionally biased region" description="Polar residues" evidence="1">
    <location>
        <begin position="76"/>
        <end position="88"/>
    </location>
</feature>
<feature type="region of interest" description="Disordered" evidence="1">
    <location>
        <begin position="1"/>
        <end position="26"/>
    </location>
</feature>